<evidence type="ECO:0000313" key="3">
    <source>
        <dbReference type="Proteomes" id="UP000825729"/>
    </source>
</evidence>
<dbReference type="EMBL" id="JAINDJ010000008">
    <property type="protein sequence ID" value="KAG9440252.1"/>
    <property type="molecule type" value="Genomic_DNA"/>
</dbReference>
<dbReference type="InterPro" id="IPR018930">
    <property type="entry name" value="LEA-18"/>
</dbReference>
<evidence type="ECO:0000256" key="1">
    <source>
        <dbReference type="SAM" id="MobiDB-lite"/>
    </source>
</evidence>
<evidence type="ECO:0000313" key="2">
    <source>
        <dbReference type="EMBL" id="KAG9440252.1"/>
    </source>
</evidence>
<organism evidence="2 3">
    <name type="scientific">Aristolochia fimbriata</name>
    <name type="common">White veined hardy Dutchman's pipe vine</name>
    <dbReference type="NCBI Taxonomy" id="158543"/>
    <lineage>
        <taxon>Eukaryota</taxon>
        <taxon>Viridiplantae</taxon>
        <taxon>Streptophyta</taxon>
        <taxon>Embryophyta</taxon>
        <taxon>Tracheophyta</taxon>
        <taxon>Spermatophyta</taxon>
        <taxon>Magnoliopsida</taxon>
        <taxon>Magnoliidae</taxon>
        <taxon>Piperales</taxon>
        <taxon>Aristolochiaceae</taxon>
        <taxon>Aristolochia</taxon>
    </lineage>
</organism>
<sequence>MSQARQEEKVRAGEKEGERPLRDEDLPMKTSPYLHTGTVDDYNRKGYGTEEHKEPVDARGGGGTDAPTLSGTGLSDRQERVESLQVMSVHPERNSPSNSHGKRS</sequence>
<feature type="compositionally biased region" description="Basic and acidic residues" evidence="1">
    <location>
        <begin position="1"/>
        <end position="27"/>
    </location>
</feature>
<feature type="region of interest" description="Disordered" evidence="1">
    <location>
        <begin position="1"/>
        <end position="104"/>
    </location>
</feature>
<proteinExistence type="predicted"/>
<protein>
    <submittedName>
        <fullName evidence="2">Uncharacterized protein</fullName>
    </submittedName>
</protein>
<feature type="compositionally biased region" description="Basic and acidic residues" evidence="1">
    <location>
        <begin position="41"/>
        <end position="57"/>
    </location>
</feature>
<dbReference type="Proteomes" id="UP000825729">
    <property type="component" value="Unassembled WGS sequence"/>
</dbReference>
<feature type="compositionally biased region" description="Polar residues" evidence="1">
    <location>
        <begin position="94"/>
        <end position="104"/>
    </location>
</feature>
<keyword evidence="3" id="KW-1185">Reference proteome</keyword>
<gene>
    <name evidence="2" type="ORF">H6P81_020417</name>
</gene>
<dbReference type="Pfam" id="PF10714">
    <property type="entry name" value="LEA_6"/>
    <property type="match status" value="1"/>
</dbReference>
<dbReference type="AlphaFoldDB" id="A0AAV7DXL9"/>
<name>A0AAV7DXL9_ARIFI</name>
<reference evidence="2 3" key="1">
    <citation type="submission" date="2021-07" db="EMBL/GenBank/DDBJ databases">
        <title>The Aristolochia fimbriata genome: insights into angiosperm evolution, floral development and chemical biosynthesis.</title>
        <authorList>
            <person name="Jiao Y."/>
        </authorList>
    </citation>
    <scope>NUCLEOTIDE SEQUENCE [LARGE SCALE GENOMIC DNA]</scope>
    <source>
        <strain evidence="2">IBCAS-2021</strain>
        <tissue evidence="2">Leaf</tissue>
    </source>
</reference>
<comment type="caution">
    <text evidence="2">The sequence shown here is derived from an EMBL/GenBank/DDBJ whole genome shotgun (WGS) entry which is preliminary data.</text>
</comment>
<accession>A0AAV7DXL9</accession>